<evidence type="ECO:0008006" key="5">
    <source>
        <dbReference type="Google" id="ProtNLM"/>
    </source>
</evidence>
<evidence type="ECO:0000256" key="1">
    <source>
        <dbReference type="ARBA" id="ARBA00022614"/>
    </source>
</evidence>
<dbReference type="PANTHER" id="PTHR45712">
    <property type="entry name" value="AGAP008170-PA"/>
    <property type="match status" value="1"/>
</dbReference>
<dbReference type="GO" id="GO:0005615">
    <property type="term" value="C:extracellular space"/>
    <property type="evidence" value="ECO:0007669"/>
    <property type="project" value="TreeGrafter"/>
</dbReference>
<reference evidence="3" key="2">
    <citation type="submission" date="2020-05" db="UniProtKB">
        <authorList>
            <consortium name="EnsemblMetazoa"/>
        </authorList>
    </citation>
    <scope>IDENTIFICATION</scope>
    <source>
        <strain evidence="3">Epiroticus2</strain>
    </source>
</reference>
<dbReference type="SUPFAM" id="SSF52058">
    <property type="entry name" value="L domain-like"/>
    <property type="match status" value="1"/>
</dbReference>
<accession>A0A240PKB4</accession>
<name>A0A240PKB4_9DIPT</name>
<dbReference type="InterPro" id="IPR003591">
    <property type="entry name" value="Leu-rich_rpt_typical-subtyp"/>
</dbReference>
<dbReference type="VEuPathDB" id="VectorBase:AEPI015377"/>
<proteinExistence type="predicted"/>
<dbReference type="PROSITE" id="PS51450">
    <property type="entry name" value="LRR"/>
    <property type="match status" value="1"/>
</dbReference>
<sequence length="399" mass="44909">MTCTITKWTPSEEGTFVLSHIPNDTIYLRLVNLKASSFNVETFGQIKNVGLDVEIERSSVQSVTMPSFSNLQRLELDRTYLTDITFEAVNRRLKYLTITNSRLKNVPGTIVHLAALENLEISKSPIEAVNLNLFSKLKNLVQLNLCNNQILFLHVTEVATDDFAKLSHLFLAGNHLSSINSSSFNGMKALETLDLQRNLIKHVHGAPKSNSLKQLDLSKNHIEELYCCDWNLPNLNQLLLGSNELTWIPSCLPTTMPKLLYLGLASNALKDDDIWQDVVTMEYLTQLDISSNHLKRAVYQSVSLALSMLDLQKNDIEVLSVPIAGKQLRIVASYNLIKSLDIKSLSPNISSLDMFCNPLDCSFNRERMWIDEEVVCVEGKKNCVPLQNITLHIDHSSVP</sequence>
<keyword evidence="4" id="KW-1185">Reference proteome</keyword>
<dbReference type="InterPro" id="IPR050333">
    <property type="entry name" value="SLRP"/>
</dbReference>
<dbReference type="InterPro" id="IPR032675">
    <property type="entry name" value="LRR_dom_sf"/>
</dbReference>
<dbReference type="PANTHER" id="PTHR45712:SF22">
    <property type="entry name" value="INSULIN-LIKE GROWTH FACTOR-BINDING PROTEIN COMPLEX ACID LABILE SUBUNIT"/>
    <property type="match status" value="1"/>
</dbReference>
<dbReference type="AlphaFoldDB" id="A0A240PKB4"/>
<keyword evidence="1" id="KW-0433">Leucine-rich repeat</keyword>
<evidence type="ECO:0000256" key="2">
    <source>
        <dbReference type="ARBA" id="ARBA00022737"/>
    </source>
</evidence>
<dbReference type="STRING" id="199890.A0A240PKB4"/>
<dbReference type="SMART" id="SM00369">
    <property type="entry name" value="LRR_TYP"/>
    <property type="match status" value="4"/>
</dbReference>
<protein>
    <recommendedName>
        <fullName evidence="5">Leucine rich immune protein (Coil-less)</fullName>
    </recommendedName>
</protein>
<dbReference type="Proteomes" id="UP000075885">
    <property type="component" value="Unassembled WGS sequence"/>
</dbReference>
<organism evidence="3 4">
    <name type="scientific">Anopheles epiroticus</name>
    <dbReference type="NCBI Taxonomy" id="199890"/>
    <lineage>
        <taxon>Eukaryota</taxon>
        <taxon>Metazoa</taxon>
        <taxon>Ecdysozoa</taxon>
        <taxon>Arthropoda</taxon>
        <taxon>Hexapoda</taxon>
        <taxon>Insecta</taxon>
        <taxon>Pterygota</taxon>
        <taxon>Neoptera</taxon>
        <taxon>Endopterygota</taxon>
        <taxon>Diptera</taxon>
        <taxon>Nematocera</taxon>
        <taxon>Culicoidea</taxon>
        <taxon>Culicidae</taxon>
        <taxon>Anophelinae</taxon>
        <taxon>Anopheles</taxon>
    </lineage>
</organism>
<dbReference type="InterPro" id="IPR001611">
    <property type="entry name" value="Leu-rich_rpt"/>
</dbReference>
<dbReference type="Gene3D" id="3.80.10.10">
    <property type="entry name" value="Ribonuclease Inhibitor"/>
    <property type="match status" value="2"/>
</dbReference>
<dbReference type="Pfam" id="PF13855">
    <property type="entry name" value="LRR_8"/>
    <property type="match status" value="1"/>
</dbReference>
<evidence type="ECO:0000313" key="4">
    <source>
        <dbReference type="Proteomes" id="UP000075885"/>
    </source>
</evidence>
<dbReference type="EnsemblMetazoa" id="AEPI015377-RA">
    <property type="protein sequence ID" value="AEPI015377-PA"/>
    <property type="gene ID" value="AEPI015377"/>
</dbReference>
<keyword evidence="2" id="KW-0677">Repeat</keyword>
<reference evidence="4" key="1">
    <citation type="submission" date="2013-03" db="EMBL/GenBank/DDBJ databases">
        <title>The Genome Sequence of Anopheles epiroticus epiroticus2.</title>
        <authorList>
            <consortium name="The Broad Institute Genomics Platform"/>
            <person name="Neafsey D.E."/>
            <person name="Howell P."/>
            <person name="Walker B."/>
            <person name="Young S.K."/>
            <person name="Zeng Q."/>
            <person name="Gargeya S."/>
            <person name="Fitzgerald M."/>
            <person name="Haas B."/>
            <person name="Abouelleil A."/>
            <person name="Allen A.W."/>
            <person name="Alvarado L."/>
            <person name="Arachchi H.M."/>
            <person name="Berlin A.M."/>
            <person name="Chapman S.B."/>
            <person name="Gainer-Dewar J."/>
            <person name="Goldberg J."/>
            <person name="Griggs A."/>
            <person name="Gujja S."/>
            <person name="Hansen M."/>
            <person name="Howarth C."/>
            <person name="Imamovic A."/>
            <person name="Ireland A."/>
            <person name="Larimer J."/>
            <person name="McCowan C."/>
            <person name="Murphy C."/>
            <person name="Pearson M."/>
            <person name="Poon T.W."/>
            <person name="Priest M."/>
            <person name="Roberts A."/>
            <person name="Saif S."/>
            <person name="Shea T."/>
            <person name="Sisk P."/>
            <person name="Sykes S."/>
            <person name="Wortman J."/>
            <person name="Nusbaum C."/>
            <person name="Birren B."/>
        </authorList>
    </citation>
    <scope>NUCLEOTIDE SEQUENCE [LARGE SCALE GENOMIC DNA]</scope>
    <source>
        <strain evidence="4">Epiroticus2</strain>
    </source>
</reference>
<evidence type="ECO:0000313" key="3">
    <source>
        <dbReference type="EnsemblMetazoa" id="AEPI015377-PA"/>
    </source>
</evidence>